<proteinExistence type="inferred from homology"/>
<dbReference type="Gene3D" id="3.40.50.1460">
    <property type="match status" value="1"/>
</dbReference>
<accession>A0A0C3B5C6</accession>
<dbReference type="GO" id="GO:0006508">
    <property type="term" value="P:proteolysis"/>
    <property type="evidence" value="ECO:0007669"/>
    <property type="project" value="InterPro"/>
</dbReference>
<dbReference type="Proteomes" id="UP000054097">
    <property type="component" value="Unassembled WGS sequence"/>
</dbReference>
<feature type="domain" description="Peptidase C14 caspase" evidence="5">
    <location>
        <begin position="85"/>
        <end position="342"/>
    </location>
</feature>
<dbReference type="GO" id="GO:0004197">
    <property type="term" value="F:cysteine-type endopeptidase activity"/>
    <property type="evidence" value="ECO:0007669"/>
    <property type="project" value="InterPro"/>
</dbReference>
<dbReference type="HOGENOM" id="CLU_011935_1_0_1"/>
<dbReference type="GO" id="GO:0005737">
    <property type="term" value="C:cytoplasm"/>
    <property type="evidence" value="ECO:0007669"/>
    <property type="project" value="TreeGrafter"/>
</dbReference>
<dbReference type="InterPro" id="IPR029030">
    <property type="entry name" value="Caspase-like_dom_sf"/>
</dbReference>
<keyword evidence="3" id="KW-0378">Hydrolase</keyword>
<keyword evidence="2" id="KW-0053">Apoptosis</keyword>
<dbReference type="InterPro" id="IPR050452">
    <property type="entry name" value="Metacaspase"/>
</dbReference>
<dbReference type="PANTHER" id="PTHR48104">
    <property type="entry name" value="METACASPASE-4"/>
    <property type="match status" value="1"/>
</dbReference>
<evidence type="ECO:0000256" key="4">
    <source>
        <dbReference type="SAM" id="MobiDB-lite"/>
    </source>
</evidence>
<reference evidence="7" key="2">
    <citation type="submission" date="2015-01" db="EMBL/GenBank/DDBJ databases">
        <title>Evolutionary Origins and Diversification of the Mycorrhizal Mutualists.</title>
        <authorList>
            <consortium name="DOE Joint Genome Institute"/>
            <consortium name="Mycorrhizal Genomics Consortium"/>
            <person name="Kohler A."/>
            <person name="Kuo A."/>
            <person name="Nagy L.G."/>
            <person name="Floudas D."/>
            <person name="Copeland A."/>
            <person name="Barry K.W."/>
            <person name="Cichocki N."/>
            <person name="Veneault-Fourrey C."/>
            <person name="LaButti K."/>
            <person name="Lindquist E.A."/>
            <person name="Lipzen A."/>
            <person name="Lundell T."/>
            <person name="Morin E."/>
            <person name="Murat C."/>
            <person name="Riley R."/>
            <person name="Ohm R."/>
            <person name="Sun H."/>
            <person name="Tunlid A."/>
            <person name="Henrissat B."/>
            <person name="Grigoriev I.V."/>
            <person name="Hibbett D.S."/>
            <person name="Martin F."/>
        </authorList>
    </citation>
    <scope>NUCLEOTIDE SEQUENCE [LARGE SCALE GENOMIC DNA]</scope>
    <source>
        <strain evidence="7">MAFF 305830</strain>
    </source>
</reference>
<keyword evidence="3" id="KW-0788">Thiol protease</keyword>
<dbReference type="InterPro" id="IPR011600">
    <property type="entry name" value="Pept_C14_caspase"/>
</dbReference>
<comment type="similarity">
    <text evidence="1">Belongs to the peptidase C14B family.</text>
</comment>
<evidence type="ECO:0000256" key="3">
    <source>
        <dbReference type="ARBA" id="ARBA00022807"/>
    </source>
</evidence>
<sequence length="750" mass="81614">MFFQSLNASFTSTQDLIYALIHPSEPHVKSPPPPSTWNPVKSLWSMVYKPRAKPGSTQPTPPQGSASTEVKPVIETITSNPPSLFALIIGINEYKDPELPNLSGAVGDAKAVKSYLENTLGVPASQIQTLYDSEATRDAIVQALRALRTDPRIENGDPILIFYSGHGGTGNAPVGWEAGSPEIQILLSHDAGCEENGRVICGVPDRTMGVLLEQIAKEKGNNITVILDCCHSGSLTRSQRSRLVRGVKVKFDIPSDLDKDILGVSKGAVVQEKYLQSRLSSHVLLAACGEKEYAREGITDDGGEFTLALLNTLTSVGADKVTYTDLIKRLPNLVDQNPQCVGHNQGRVLFNSKAPDQRRQVYVVRVRNDMCTLEAGVAHGITKGATFNVYKDRDCVTGGTPLATLTATELPGPFSTPLSGDISKIGKRAVALQTGAGAEEDLLIQLALDPKLESVFIALAEEIKGNKTGQQQIGIVKEDQIGSAHLGIASENDKIVFNILNPLVTKYGLKRIPFQLNPVVDDIRRVFRAAGHFNWHLRRNGESQFLRNNVHFEFTRLRDSDEAEADDDDDGTGFTPEGPNLIEEGVIDIVVDEDDMYGMKIINTSSRPLYVSVFYFDNSDLSISMCPYSPRVATNEVDAPASYFQPPASKSKVDPPLLPYQSLTIGYGAGGTQPLSYSLGNEQNIDVGFIKIFTSTEQVDLSAVPQPSPFPRSNRGVGSPKSKPPRKQWNTTLITIAQRKQLKSAALHTK</sequence>
<feature type="compositionally biased region" description="Acidic residues" evidence="4">
    <location>
        <begin position="561"/>
        <end position="571"/>
    </location>
</feature>
<feature type="region of interest" description="Disordered" evidence="4">
    <location>
        <begin position="559"/>
        <end position="578"/>
    </location>
</feature>
<reference evidence="6 7" key="1">
    <citation type="submission" date="2014-04" db="EMBL/GenBank/DDBJ databases">
        <authorList>
            <consortium name="DOE Joint Genome Institute"/>
            <person name="Kuo A."/>
            <person name="Zuccaro A."/>
            <person name="Kohler A."/>
            <person name="Nagy L.G."/>
            <person name="Floudas D."/>
            <person name="Copeland A."/>
            <person name="Barry K.W."/>
            <person name="Cichocki N."/>
            <person name="Veneault-Fourrey C."/>
            <person name="LaButti K."/>
            <person name="Lindquist E.A."/>
            <person name="Lipzen A."/>
            <person name="Lundell T."/>
            <person name="Morin E."/>
            <person name="Murat C."/>
            <person name="Sun H."/>
            <person name="Tunlid A."/>
            <person name="Henrissat B."/>
            <person name="Grigoriev I.V."/>
            <person name="Hibbett D.S."/>
            <person name="Martin F."/>
            <person name="Nordberg H.P."/>
            <person name="Cantor M.N."/>
            <person name="Hua S.X."/>
        </authorList>
    </citation>
    <scope>NUCLEOTIDE SEQUENCE [LARGE SCALE GENOMIC DNA]</scope>
    <source>
        <strain evidence="6 7">MAFF 305830</strain>
    </source>
</reference>
<evidence type="ECO:0000256" key="2">
    <source>
        <dbReference type="ARBA" id="ARBA00022703"/>
    </source>
</evidence>
<evidence type="ECO:0000313" key="7">
    <source>
        <dbReference type="Proteomes" id="UP000054097"/>
    </source>
</evidence>
<dbReference type="SUPFAM" id="SSF52129">
    <property type="entry name" value="Caspase-like"/>
    <property type="match status" value="1"/>
</dbReference>
<dbReference type="AlphaFoldDB" id="A0A0C3B5C6"/>
<dbReference type="Pfam" id="PF00656">
    <property type="entry name" value="Peptidase_C14"/>
    <property type="match status" value="1"/>
</dbReference>
<protein>
    <recommendedName>
        <fullName evidence="5">Peptidase C14 caspase domain-containing protein</fullName>
    </recommendedName>
</protein>
<keyword evidence="7" id="KW-1185">Reference proteome</keyword>
<dbReference type="GO" id="GO:0006915">
    <property type="term" value="P:apoptotic process"/>
    <property type="evidence" value="ECO:0007669"/>
    <property type="project" value="UniProtKB-KW"/>
</dbReference>
<evidence type="ECO:0000259" key="5">
    <source>
        <dbReference type="Pfam" id="PF00656"/>
    </source>
</evidence>
<feature type="region of interest" description="Disordered" evidence="4">
    <location>
        <begin position="703"/>
        <end position="729"/>
    </location>
</feature>
<dbReference type="OrthoDB" id="3223806at2759"/>
<name>A0A0C3B5C6_SERVB</name>
<gene>
    <name evidence="6" type="ORF">M408DRAFT_25143</name>
</gene>
<organism evidence="6 7">
    <name type="scientific">Serendipita vermifera MAFF 305830</name>
    <dbReference type="NCBI Taxonomy" id="933852"/>
    <lineage>
        <taxon>Eukaryota</taxon>
        <taxon>Fungi</taxon>
        <taxon>Dikarya</taxon>
        <taxon>Basidiomycota</taxon>
        <taxon>Agaricomycotina</taxon>
        <taxon>Agaricomycetes</taxon>
        <taxon>Sebacinales</taxon>
        <taxon>Serendipitaceae</taxon>
        <taxon>Serendipita</taxon>
    </lineage>
</organism>
<keyword evidence="3" id="KW-0645">Protease</keyword>
<dbReference type="EMBL" id="KN824304">
    <property type="protein sequence ID" value="KIM26651.1"/>
    <property type="molecule type" value="Genomic_DNA"/>
</dbReference>
<evidence type="ECO:0000313" key="6">
    <source>
        <dbReference type="EMBL" id="KIM26651.1"/>
    </source>
</evidence>
<evidence type="ECO:0000256" key="1">
    <source>
        <dbReference type="ARBA" id="ARBA00009005"/>
    </source>
</evidence>
<dbReference type="PANTHER" id="PTHR48104:SF30">
    <property type="entry name" value="METACASPASE-1"/>
    <property type="match status" value="1"/>
</dbReference>